<keyword evidence="2" id="KW-1185">Reference proteome</keyword>
<protein>
    <submittedName>
        <fullName evidence="1">Uncharacterized protein</fullName>
    </submittedName>
</protein>
<dbReference type="Proteomes" id="UP001501444">
    <property type="component" value="Unassembled WGS sequence"/>
</dbReference>
<comment type="caution">
    <text evidence="1">The sequence shown here is derived from an EMBL/GenBank/DDBJ whole genome shotgun (WGS) entry which is preliminary data.</text>
</comment>
<gene>
    <name evidence="1" type="ORF">GCM10010170_034940</name>
</gene>
<organism evidence="1 2">
    <name type="scientific">Dactylosporangium salmoneum</name>
    <dbReference type="NCBI Taxonomy" id="53361"/>
    <lineage>
        <taxon>Bacteria</taxon>
        <taxon>Bacillati</taxon>
        <taxon>Actinomycetota</taxon>
        <taxon>Actinomycetes</taxon>
        <taxon>Micromonosporales</taxon>
        <taxon>Micromonosporaceae</taxon>
        <taxon>Dactylosporangium</taxon>
    </lineage>
</organism>
<dbReference type="RefSeq" id="WP_344613443.1">
    <property type="nucleotide sequence ID" value="NZ_BAAARV010000025.1"/>
</dbReference>
<accession>A0ABN3GA70</accession>
<reference evidence="1 2" key="1">
    <citation type="journal article" date="2019" name="Int. J. Syst. Evol. Microbiol.">
        <title>The Global Catalogue of Microorganisms (GCM) 10K type strain sequencing project: providing services to taxonomists for standard genome sequencing and annotation.</title>
        <authorList>
            <consortium name="The Broad Institute Genomics Platform"/>
            <consortium name="The Broad Institute Genome Sequencing Center for Infectious Disease"/>
            <person name="Wu L."/>
            <person name="Ma J."/>
        </authorList>
    </citation>
    <scope>NUCLEOTIDE SEQUENCE [LARGE SCALE GENOMIC DNA]</scope>
    <source>
        <strain evidence="1 2">JCM 3272</strain>
    </source>
</reference>
<evidence type="ECO:0000313" key="2">
    <source>
        <dbReference type="Proteomes" id="UP001501444"/>
    </source>
</evidence>
<evidence type="ECO:0000313" key="1">
    <source>
        <dbReference type="EMBL" id="GAA2347394.1"/>
    </source>
</evidence>
<sequence length="80" mass="8933">MTDYTAHLADHRAAPAPWWRYEFPNGRGAQVYPANHERHPYRFDVEYDGEDGMFVAPGLSTAEVEAKLAEVMALPAEVAA</sequence>
<dbReference type="EMBL" id="BAAARV010000025">
    <property type="protein sequence ID" value="GAA2347394.1"/>
    <property type="molecule type" value="Genomic_DNA"/>
</dbReference>
<name>A0ABN3GA70_9ACTN</name>
<proteinExistence type="predicted"/>